<organism evidence="2 3">
    <name type="scientific">Aristolochia fimbriata</name>
    <name type="common">White veined hardy Dutchman's pipe vine</name>
    <dbReference type="NCBI Taxonomy" id="158543"/>
    <lineage>
        <taxon>Eukaryota</taxon>
        <taxon>Viridiplantae</taxon>
        <taxon>Streptophyta</taxon>
        <taxon>Embryophyta</taxon>
        <taxon>Tracheophyta</taxon>
        <taxon>Spermatophyta</taxon>
        <taxon>Magnoliopsida</taxon>
        <taxon>Magnoliidae</taxon>
        <taxon>Piperales</taxon>
        <taxon>Aristolochiaceae</taxon>
        <taxon>Aristolochia</taxon>
    </lineage>
</organism>
<comment type="caution">
    <text evidence="2">The sequence shown here is derived from an EMBL/GenBank/DDBJ whole genome shotgun (WGS) entry which is preliminary data.</text>
</comment>
<gene>
    <name evidence="2" type="ORF">H6P81_009323</name>
</gene>
<name>A0AAV7EQ19_ARIFI</name>
<dbReference type="EMBL" id="JAINDJ010000004">
    <property type="protein sequence ID" value="KAG9449358.1"/>
    <property type="molecule type" value="Genomic_DNA"/>
</dbReference>
<keyword evidence="3" id="KW-1185">Reference proteome</keyword>
<evidence type="ECO:0000256" key="1">
    <source>
        <dbReference type="SAM" id="MobiDB-lite"/>
    </source>
</evidence>
<dbReference type="AlphaFoldDB" id="A0AAV7EQ19"/>
<dbReference type="Proteomes" id="UP000825729">
    <property type="component" value="Unassembled WGS sequence"/>
</dbReference>
<dbReference type="PANTHER" id="PTHR34222:SF100">
    <property type="entry name" value="CCHC-TYPE DOMAIN-CONTAINING PROTEIN"/>
    <property type="match status" value="1"/>
</dbReference>
<reference evidence="2 3" key="1">
    <citation type="submission" date="2021-07" db="EMBL/GenBank/DDBJ databases">
        <title>The Aristolochia fimbriata genome: insights into angiosperm evolution, floral development and chemical biosynthesis.</title>
        <authorList>
            <person name="Jiao Y."/>
        </authorList>
    </citation>
    <scope>NUCLEOTIDE SEQUENCE [LARGE SCALE GENOMIC DNA]</scope>
    <source>
        <strain evidence="2">IBCAS-2021</strain>
        <tissue evidence="2">Leaf</tissue>
    </source>
</reference>
<feature type="compositionally biased region" description="Polar residues" evidence="1">
    <location>
        <begin position="138"/>
        <end position="151"/>
    </location>
</feature>
<dbReference type="PANTHER" id="PTHR34222">
    <property type="entry name" value="GAG_PRE-INTEGRS DOMAIN-CONTAINING PROTEIN"/>
    <property type="match status" value="1"/>
</dbReference>
<feature type="region of interest" description="Disordered" evidence="1">
    <location>
        <begin position="132"/>
        <end position="151"/>
    </location>
</feature>
<proteinExistence type="predicted"/>
<evidence type="ECO:0000313" key="2">
    <source>
        <dbReference type="EMBL" id="KAG9449358.1"/>
    </source>
</evidence>
<evidence type="ECO:0000313" key="3">
    <source>
        <dbReference type="Proteomes" id="UP000825729"/>
    </source>
</evidence>
<accession>A0AAV7EQ19</accession>
<sequence length="151" mass="17192">MSLLWDQLAIMDPKFEHEVDIIIFRKYIEEAHLVQFFMALRDEYESIRLSMLHKTPLPSVESALSKLLIEETRRLTQGPLSPSLGGVDIVFATPSQKFSVLSKGKPGANRDMSKVKCNYCKEFQHMKFTSPKLKKSQHSTSTRRMTAASAS</sequence>
<protein>
    <submittedName>
        <fullName evidence="2">Uncharacterized protein</fullName>
    </submittedName>
</protein>